<dbReference type="SUPFAM" id="SSF52096">
    <property type="entry name" value="ClpP/crotonase"/>
    <property type="match status" value="1"/>
</dbReference>
<evidence type="ECO:0000256" key="2">
    <source>
        <dbReference type="ARBA" id="ARBA00008683"/>
    </source>
</evidence>
<reference evidence="14 15" key="1">
    <citation type="submission" date="2018-10" db="EMBL/GenBank/DDBJ databases">
        <title>Genomic Encyclopedia of Type Strains, Phase IV (KMG-IV): sequencing the most valuable type-strain genomes for metagenomic binning, comparative biology and taxonomic classification.</title>
        <authorList>
            <person name="Goeker M."/>
        </authorList>
    </citation>
    <scope>NUCLEOTIDE SEQUENCE [LARGE SCALE GENOMIC DNA]</scope>
    <source>
        <strain evidence="14 15">DSM 12769</strain>
    </source>
</reference>
<dbReference type="Proteomes" id="UP000275461">
    <property type="component" value="Unassembled WGS sequence"/>
</dbReference>
<gene>
    <name evidence="14" type="ORF">DFR31_1351</name>
</gene>
<evidence type="ECO:0000256" key="6">
    <source>
        <dbReference type="ARBA" id="ARBA00022801"/>
    </source>
</evidence>
<keyword evidence="7" id="KW-0720">Serine protease</keyword>
<evidence type="ECO:0000256" key="4">
    <source>
        <dbReference type="ARBA" id="ARBA00022670"/>
    </source>
</evidence>
<dbReference type="Gene3D" id="3.90.226.10">
    <property type="entry name" value="2-enoyl-CoA Hydratase, Chain A, domain 1"/>
    <property type="match status" value="1"/>
</dbReference>
<feature type="domain" description="Peptidase S49" evidence="12">
    <location>
        <begin position="153"/>
        <end position="293"/>
    </location>
</feature>
<evidence type="ECO:0000256" key="3">
    <source>
        <dbReference type="ARBA" id="ARBA00022475"/>
    </source>
</evidence>
<dbReference type="EMBL" id="RCDA01000001">
    <property type="protein sequence ID" value="RLK51415.1"/>
    <property type="molecule type" value="Genomic_DNA"/>
</dbReference>
<evidence type="ECO:0000256" key="8">
    <source>
        <dbReference type="ARBA" id="ARBA00022989"/>
    </source>
</evidence>
<dbReference type="InterPro" id="IPR013703">
    <property type="entry name" value="Peptidase_S49_N_proteobac"/>
</dbReference>
<keyword evidence="6" id="KW-0378">Hydrolase</keyword>
<dbReference type="GO" id="GO:0005886">
    <property type="term" value="C:plasma membrane"/>
    <property type="evidence" value="ECO:0007669"/>
    <property type="project" value="UniProtKB-SubCell"/>
</dbReference>
<keyword evidence="5 11" id="KW-0812">Transmembrane</keyword>
<dbReference type="RefSeq" id="WP_121441830.1">
    <property type="nucleotide sequence ID" value="NZ_RCDA01000001.1"/>
</dbReference>
<comment type="caution">
    <text evidence="14">The sequence shown here is derived from an EMBL/GenBank/DDBJ whole genome shotgun (WGS) entry which is preliminary data.</text>
</comment>
<comment type="subcellular location">
    <subcellularLocation>
        <location evidence="1">Cell membrane</location>
    </subcellularLocation>
</comment>
<keyword evidence="15" id="KW-1185">Reference proteome</keyword>
<evidence type="ECO:0000256" key="5">
    <source>
        <dbReference type="ARBA" id="ARBA00022692"/>
    </source>
</evidence>
<dbReference type="NCBIfam" id="NF008745">
    <property type="entry name" value="PRK11778.1"/>
    <property type="match status" value="1"/>
</dbReference>
<evidence type="ECO:0000256" key="10">
    <source>
        <dbReference type="SAM" id="MobiDB-lite"/>
    </source>
</evidence>
<evidence type="ECO:0000313" key="14">
    <source>
        <dbReference type="EMBL" id="RLK51415.1"/>
    </source>
</evidence>
<evidence type="ECO:0000256" key="11">
    <source>
        <dbReference type="SAM" id="Phobius"/>
    </source>
</evidence>
<dbReference type="AlphaFoldDB" id="A0A498C6B8"/>
<dbReference type="PANTHER" id="PTHR42987:SF4">
    <property type="entry name" value="PROTEASE SOHB-RELATED"/>
    <property type="match status" value="1"/>
</dbReference>
<dbReference type="Gene3D" id="6.20.330.10">
    <property type="match status" value="1"/>
</dbReference>
<dbReference type="CDD" id="cd07023">
    <property type="entry name" value="S49_Sppa_N_C"/>
    <property type="match status" value="1"/>
</dbReference>
<feature type="transmembrane region" description="Helical" evidence="11">
    <location>
        <begin position="7"/>
        <end position="29"/>
    </location>
</feature>
<organism evidence="14 15">
    <name type="scientific">Alkalispirillum mobile</name>
    <dbReference type="NCBI Taxonomy" id="85925"/>
    <lineage>
        <taxon>Bacteria</taxon>
        <taxon>Pseudomonadati</taxon>
        <taxon>Pseudomonadota</taxon>
        <taxon>Gammaproteobacteria</taxon>
        <taxon>Chromatiales</taxon>
        <taxon>Ectothiorhodospiraceae</taxon>
        <taxon>Alkalispirillum</taxon>
    </lineage>
</organism>
<evidence type="ECO:0000259" key="12">
    <source>
        <dbReference type="Pfam" id="PF01343"/>
    </source>
</evidence>
<dbReference type="InterPro" id="IPR002142">
    <property type="entry name" value="Peptidase_S49"/>
</dbReference>
<keyword evidence="8 11" id="KW-1133">Transmembrane helix</keyword>
<dbReference type="GO" id="GO:0004252">
    <property type="term" value="F:serine-type endopeptidase activity"/>
    <property type="evidence" value="ECO:0007669"/>
    <property type="project" value="InterPro"/>
</dbReference>
<keyword evidence="9 11" id="KW-0472">Membrane</keyword>
<dbReference type="InterPro" id="IPR029045">
    <property type="entry name" value="ClpP/crotonase-like_dom_sf"/>
</dbReference>
<name>A0A498C6B8_9GAMM</name>
<dbReference type="Pfam" id="PF01343">
    <property type="entry name" value="Peptidase_S49"/>
    <property type="match status" value="1"/>
</dbReference>
<dbReference type="OrthoDB" id="5614232at2"/>
<proteinExistence type="inferred from homology"/>
<dbReference type="Pfam" id="PF08496">
    <property type="entry name" value="Peptidase_S49_N"/>
    <property type="match status" value="1"/>
</dbReference>
<keyword evidence="3" id="KW-1003">Cell membrane</keyword>
<evidence type="ECO:0000256" key="9">
    <source>
        <dbReference type="ARBA" id="ARBA00023136"/>
    </source>
</evidence>
<dbReference type="PANTHER" id="PTHR42987">
    <property type="entry name" value="PEPTIDASE S49"/>
    <property type="match status" value="1"/>
</dbReference>
<feature type="region of interest" description="Disordered" evidence="10">
    <location>
        <begin position="65"/>
        <end position="85"/>
    </location>
</feature>
<evidence type="ECO:0000256" key="1">
    <source>
        <dbReference type="ARBA" id="ARBA00004236"/>
    </source>
</evidence>
<evidence type="ECO:0000313" key="15">
    <source>
        <dbReference type="Proteomes" id="UP000275461"/>
    </source>
</evidence>
<accession>A0A498C6B8</accession>
<evidence type="ECO:0000256" key="7">
    <source>
        <dbReference type="ARBA" id="ARBA00022825"/>
    </source>
</evidence>
<dbReference type="GO" id="GO:0006508">
    <property type="term" value="P:proteolysis"/>
    <property type="evidence" value="ECO:0007669"/>
    <property type="project" value="UniProtKB-KW"/>
</dbReference>
<sequence>MAGLEEYLLFLAKGLTVVFLVAAGAAVIMGSLRRGDPGDTETGQLRARRLNRYYQQLDQVIRAASDGKRQARRQARRAAKAEKAQGNDPLPRVFVLDFDGDMHASRVRALREEVTAILGTARPDTDSVLVRLDSQGGTVPGYGLAASQLCRLRDTGLQLTVSVDRVAASGGYLMACVAHRIIAAPFAVVGSIGVIGALPNFNRLLRRHDIDYEQHTAGEWKRTLSVFGENTDEAREKFQQDLEAVHRQFKGFIQQYRPELDLDRVATGEYWLGQEARQLGLVDELGTSDDWLMSRRRDHRLIHLRYRQRERLAQRWLKTARSTVATLLRRLK</sequence>
<protein>
    <submittedName>
        <fullName evidence="14">Inner membrane peptidase</fullName>
    </submittedName>
</protein>
<keyword evidence="4" id="KW-0645">Protease</keyword>
<feature type="domain" description="Peptidase S49 N-terminal proteobacteria" evidence="13">
    <location>
        <begin position="4"/>
        <end position="149"/>
    </location>
</feature>
<dbReference type="InterPro" id="IPR047272">
    <property type="entry name" value="S49_SppA_C"/>
</dbReference>
<evidence type="ECO:0000259" key="13">
    <source>
        <dbReference type="Pfam" id="PF08496"/>
    </source>
</evidence>
<comment type="similarity">
    <text evidence="2">Belongs to the peptidase S49 family.</text>
</comment>